<dbReference type="EMBL" id="MT142704">
    <property type="protein sequence ID" value="QJA87418.1"/>
    <property type="molecule type" value="Genomic_DNA"/>
</dbReference>
<dbReference type="AlphaFoldDB" id="A0A6M3L231"/>
<proteinExistence type="predicted"/>
<evidence type="ECO:0000313" key="1">
    <source>
        <dbReference type="EMBL" id="QJA87418.1"/>
    </source>
</evidence>
<gene>
    <name evidence="1" type="ORF">MM415B02998_0009</name>
</gene>
<protein>
    <submittedName>
        <fullName evidence="1">Putative capsid protein</fullName>
    </submittedName>
</protein>
<name>A0A6M3L231_9ZZZZ</name>
<reference evidence="1" key="1">
    <citation type="submission" date="2020-03" db="EMBL/GenBank/DDBJ databases">
        <title>The deep terrestrial virosphere.</title>
        <authorList>
            <person name="Holmfeldt K."/>
            <person name="Nilsson E."/>
            <person name="Simone D."/>
            <person name="Lopez-Fernandez M."/>
            <person name="Wu X."/>
            <person name="de Brujin I."/>
            <person name="Lundin D."/>
            <person name="Andersson A."/>
            <person name="Bertilsson S."/>
            <person name="Dopson M."/>
        </authorList>
    </citation>
    <scope>NUCLEOTIDE SEQUENCE</scope>
    <source>
        <strain evidence="1">MM415B02998</strain>
    </source>
</reference>
<organism evidence="1">
    <name type="scientific">viral metagenome</name>
    <dbReference type="NCBI Taxonomy" id="1070528"/>
    <lineage>
        <taxon>unclassified sequences</taxon>
        <taxon>metagenomes</taxon>
        <taxon>organismal metagenomes</taxon>
    </lineage>
</organism>
<accession>A0A6M3L231</accession>
<dbReference type="InterPro" id="IPR049718">
    <property type="entry name" value="AKO59007-like"/>
</dbReference>
<sequence length="352" mass="39262">MTVASITYNFDQMLTTTLMNYRKKLYDNVFNACPFFYWLHANGRKRIEDGGERIVIPLQYGRNTTIKSMTSGYSIIDTTPQDNITAAYYEWKEVSGSISISNKELVKNSGKHKVIDLLQAKTNEAEMSMTEELEGMVIGKITGGQAAADFLSIWEFLQKTPSGVDTVGGIAQGTYAWWRNQVLSAGYTTWAAMLAAMASMYNSCSKGGAQGKRAHPDMILTDQNAYESYESACVEKTRLYNEKVGDLGYGGLKYKGCTMMWDEYMPDVYTDTTSVTPATVDTYTYTKHNMAFINSDFIDFVIARGQDLTVGPFIQPENQKAKTSIIYIMGEVCCSNRRKQGLLMNITASLAA</sequence>
<dbReference type="NCBIfam" id="NF033394">
    <property type="entry name" value="capsid_maj_Podo"/>
    <property type="match status" value="1"/>
</dbReference>